<keyword evidence="2" id="KW-1185">Reference proteome</keyword>
<reference evidence="1 2" key="1">
    <citation type="submission" date="2018-03" db="EMBL/GenBank/DDBJ databases">
        <title>Mesoflavibacter sp. HG37 and Mesoflavibacter sp. HG96 sp.nov., two marine bacteria isolated from seawater of Western Pacific Ocean.</title>
        <authorList>
            <person name="Cheng H."/>
            <person name="Wu Y.-H."/>
            <person name="Guo L.-L."/>
            <person name="Xu X.-W."/>
        </authorList>
    </citation>
    <scope>NUCLEOTIDE SEQUENCE [LARGE SCALE GENOMIC DNA]</scope>
    <source>
        <strain evidence="1 2">KCTC 32269</strain>
    </source>
</reference>
<sequence length="271" mass="31048">MTRIIILLLTTLVFCNCENVIDLEVPTAPEKLVIEASINWFDNTPGNEQQIILTRTAPYFDTNVPPALNAVVRITDSNNNTFNFIDTDNTGIYKTSNFIPVLNETYMLNITYNNQTYTATETLKSVTPIDYIEQENDGGFSGEEIEIKAFYTDPPNEENYYFYEFKSNITAIPMLEVYDDEFTNGNQIFAFYTEEDLKQNDVVIINNYGISKQFYEYMSILLQQIVDASGGPFQTQPATVRGNCVNQTNPENFPLGYFRLSQAYSMEYQVQ</sequence>
<name>A0A2T1NA61_9FLAO</name>
<evidence type="ECO:0000313" key="2">
    <source>
        <dbReference type="Proteomes" id="UP000238426"/>
    </source>
</evidence>
<accession>A0A2T1NA61</accession>
<dbReference type="Pfam" id="PF14054">
    <property type="entry name" value="DUF4249"/>
    <property type="match status" value="1"/>
</dbReference>
<dbReference type="InterPro" id="IPR025345">
    <property type="entry name" value="DUF4249"/>
</dbReference>
<protein>
    <submittedName>
        <fullName evidence="1">DUF4249 domain-containing protein</fullName>
    </submittedName>
</protein>
<organism evidence="1 2">
    <name type="scientific">Aurantibacter aestuarii</name>
    <dbReference type="NCBI Taxonomy" id="1266046"/>
    <lineage>
        <taxon>Bacteria</taxon>
        <taxon>Pseudomonadati</taxon>
        <taxon>Bacteroidota</taxon>
        <taxon>Flavobacteriia</taxon>
        <taxon>Flavobacteriales</taxon>
        <taxon>Flavobacteriaceae</taxon>
        <taxon>Aurantibacter</taxon>
    </lineage>
</organism>
<gene>
    <name evidence="1" type="ORF">C7H52_06820</name>
</gene>
<dbReference type="RefSeq" id="WP_106463908.1">
    <property type="nucleotide sequence ID" value="NZ_PXOQ01000009.1"/>
</dbReference>
<dbReference type="OrthoDB" id="1430047at2"/>
<evidence type="ECO:0000313" key="1">
    <source>
        <dbReference type="EMBL" id="PSG88767.1"/>
    </source>
</evidence>
<dbReference type="Proteomes" id="UP000238426">
    <property type="component" value="Unassembled WGS sequence"/>
</dbReference>
<comment type="caution">
    <text evidence="1">The sequence shown here is derived from an EMBL/GenBank/DDBJ whole genome shotgun (WGS) entry which is preliminary data.</text>
</comment>
<dbReference type="AlphaFoldDB" id="A0A2T1NA61"/>
<proteinExistence type="predicted"/>
<dbReference type="EMBL" id="PXOQ01000009">
    <property type="protein sequence ID" value="PSG88767.1"/>
    <property type="molecule type" value="Genomic_DNA"/>
</dbReference>